<evidence type="ECO:0000313" key="2">
    <source>
        <dbReference type="Proteomes" id="UP000234752"/>
    </source>
</evidence>
<gene>
    <name evidence="1" type="ORF">C0V82_14015</name>
</gene>
<sequence length="220" mass="24735">MATDVPLPRRRGRPPADPKILAVSVQEARDSICAAALTLFQQGGVDAINMRDVGRLLGTSQMMAYRYFPSKDHLLMELRIRAFARFTQALARWRRRARQDADALPLVCGAYLVFAYANPHDYRLMFDMWAFENPEAMKKEFGEKVRRQSASWLEIQASVSQFLGPRAERADLGQATDIVWSGLHGLASLHLARKLVFGRNLKHLARPAIRSIMAGLTALA</sequence>
<dbReference type="OrthoDB" id="9787680at2"/>
<dbReference type="InterPro" id="IPR009057">
    <property type="entry name" value="Homeodomain-like_sf"/>
</dbReference>
<protein>
    <submittedName>
        <fullName evidence="1">TetR/AcrR family transcriptional regulator</fullName>
    </submittedName>
</protein>
<dbReference type="Pfam" id="PF13305">
    <property type="entry name" value="TetR_C_33"/>
    <property type="match status" value="1"/>
</dbReference>
<dbReference type="Pfam" id="PF00440">
    <property type="entry name" value="TetR_N"/>
    <property type="match status" value="1"/>
</dbReference>
<dbReference type="InterPro" id="IPR001647">
    <property type="entry name" value="HTH_TetR"/>
</dbReference>
<dbReference type="GO" id="GO:0003700">
    <property type="term" value="F:DNA-binding transcription factor activity"/>
    <property type="evidence" value="ECO:0007669"/>
    <property type="project" value="TreeGrafter"/>
</dbReference>
<dbReference type="InterPro" id="IPR036271">
    <property type="entry name" value="Tet_transcr_reg_TetR-rel_C_sf"/>
</dbReference>
<dbReference type="PANTHER" id="PTHR30055">
    <property type="entry name" value="HTH-TYPE TRANSCRIPTIONAL REGULATOR RUTR"/>
    <property type="match status" value="1"/>
</dbReference>
<dbReference type="PROSITE" id="PS50977">
    <property type="entry name" value="HTH_TETR_2"/>
    <property type="match status" value="1"/>
</dbReference>
<keyword evidence="2" id="KW-1185">Reference proteome</keyword>
<dbReference type="AlphaFoldDB" id="A0A2K9NE05"/>
<dbReference type="EMBL" id="CP025611">
    <property type="protein sequence ID" value="AUN31222.1"/>
    <property type="molecule type" value="Genomic_DNA"/>
</dbReference>
<dbReference type="Gene3D" id="1.10.357.10">
    <property type="entry name" value="Tetracycline Repressor, domain 2"/>
    <property type="match status" value="1"/>
</dbReference>
<accession>A0A2K9NE05</accession>
<name>A0A2K9NE05_9PROT</name>
<dbReference type="InterPro" id="IPR025996">
    <property type="entry name" value="MT1864/Rv1816-like_C"/>
</dbReference>
<dbReference type="GO" id="GO:0000976">
    <property type="term" value="F:transcription cis-regulatory region binding"/>
    <property type="evidence" value="ECO:0007669"/>
    <property type="project" value="TreeGrafter"/>
</dbReference>
<dbReference type="PANTHER" id="PTHR30055:SF234">
    <property type="entry name" value="HTH-TYPE TRANSCRIPTIONAL REGULATOR BETI"/>
    <property type="match status" value="1"/>
</dbReference>
<dbReference type="Proteomes" id="UP000234752">
    <property type="component" value="Chromosome eg_1"/>
</dbReference>
<dbReference type="KEGG" id="ncb:C0V82_14015"/>
<dbReference type="InterPro" id="IPR050109">
    <property type="entry name" value="HTH-type_TetR-like_transc_reg"/>
</dbReference>
<organism evidence="1 2">
    <name type="scientific">Niveispirillum cyanobacteriorum</name>
    <dbReference type="NCBI Taxonomy" id="1612173"/>
    <lineage>
        <taxon>Bacteria</taxon>
        <taxon>Pseudomonadati</taxon>
        <taxon>Pseudomonadota</taxon>
        <taxon>Alphaproteobacteria</taxon>
        <taxon>Rhodospirillales</taxon>
        <taxon>Azospirillaceae</taxon>
        <taxon>Niveispirillum</taxon>
    </lineage>
</organism>
<dbReference type="SUPFAM" id="SSF48498">
    <property type="entry name" value="Tetracyclin repressor-like, C-terminal domain"/>
    <property type="match status" value="1"/>
</dbReference>
<reference evidence="1 2" key="1">
    <citation type="submission" date="2017-12" db="EMBL/GenBank/DDBJ databases">
        <title>Genomes of bacteria within cyanobacterial aggregates.</title>
        <authorList>
            <person name="Cai H."/>
        </authorList>
    </citation>
    <scope>NUCLEOTIDE SEQUENCE [LARGE SCALE GENOMIC DNA]</scope>
    <source>
        <strain evidence="1 2">TH16</strain>
    </source>
</reference>
<evidence type="ECO:0000313" key="1">
    <source>
        <dbReference type="EMBL" id="AUN31222.1"/>
    </source>
</evidence>
<dbReference type="SUPFAM" id="SSF46689">
    <property type="entry name" value="Homeodomain-like"/>
    <property type="match status" value="1"/>
</dbReference>
<dbReference type="RefSeq" id="WP_102112829.1">
    <property type="nucleotide sequence ID" value="NZ_BMGN01000005.1"/>
</dbReference>
<proteinExistence type="predicted"/>